<dbReference type="RefSeq" id="XP_004997271.1">
    <property type="nucleotide sequence ID" value="XM_004997214.1"/>
</dbReference>
<evidence type="ECO:0000259" key="11">
    <source>
        <dbReference type="Pfam" id="PF24874"/>
    </source>
</evidence>
<evidence type="ECO:0000256" key="6">
    <source>
        <dbReference type="SAM" id="MobiDB-lite"/>
    </source>
</evidence>
<feature type="domain" description="Piezo THU9 and anchor" evidence="11">
    <location>
        <begin position="2026"/>
        <end position="2264"/>
    </location>
</feature>
<feature type="transmembrane region" description="Helical" evidence="7">
    <location>
        <begin position="757"/>
        <end position="775"/>
    </location>
</feature>
<feature type="transmembrane region" description="Helical" evidence="7">
    <location>
        <begin position="176"/>
        <end position="196"/>
    </location>
</feature>
<dbReference type="eggNOG" id="KOG1893">
    <property type="taxonomic scope" value="Eukaryota"/>
</dbReference>
<feature type="transmembrane region" description="Helical" evidence="7">
    <location>
        <begin position="961"/>
        <end position="988"/>
    </location>
</feature>
<dbReference type="InterPro" id="IPR056768">
    <property type="entry name" value="THU_Piezo"/>
</dbReference>
<feature type="transmembrane region" description="Helical" evidence="7">
    <location>
        <begin position="1368"/>
        <end position="1387"/>
    </location>
</feature>
<dbReference type="EMBL" id="GL832958">
    <property type="protein sequence ID" value="EGD80710.1"/>
    <property type="molecule type" value="Genomic_DNA"/>
</dbReference>
<feature type="domain" description="Piezo TM1-24" evidence="10">
    <location>
        <begin position="419"/>
        <end position="570"/>
    </location>
</feature>
<feature type="transmembrane region" description="Helical" evidence="7">
    <location>
        <begin position="2162"/>
        <end position="2181"/>
    </location>
</feature>
<feature type="domain" description="Piezo transmembrane helical unit" evidence="9">
    <location>
        <begin position="1727"/>
        <end position="1860"/>
    </location>
</feature>
<feature type="region of interest" description="Disordered" evidence="6">
    <location>
        <begin position="1506"/>
        <end position="1591"/>
    </location>
</feature>
<dbReference type="InterPro" id="IPR056770">
    <property type="entry name" value="Piezo_THU9_anchor"/>
</dbReference>
<feature type="compositionally biased region" description="Gly residues" evidence="6">
    <location>
        <begin position="635"/>
        <end position="656"/>
    </location>
</feature>
<feature type="transmembrane region" description="Helical" evidence="7">
    <location>
        <begin position="2028"/>
        <end position="2050"/>
    </location>
</feature>
<dbReference type="InParanoid" id="F2TZY2"/>
<feature type="transmembrane region" description="Helical" evidence="7">
    <location>
        <begin position="1734"/>
        <end position="1758"/>
    </location>
</feature>
<feature type="transmembrane region" description="Helical" evidence="7">
    <location>
        <begin position="208"/>
        <end position="229"/>
    </location>
</feature>
<feature type="compositionally biased region" description="Low complexity" evidence="6">
    <location>
        <begin position="557"/>
        <end position="584"/>
    </location>
</feature>
<evidence type="ECO:0000259" key="8">
    <source>
        <dbReference type="Pfam" id="PF12166"/>
    </source>
</evidence>
<dbReference type="InterPro" id="IPR031334">
    <property type="entry name" value="Piezo_cap_dom"/>
</dbReference>
<keyword evidence="13" id="KW-1185">Reference proteome</keyword>
<evidence type="ECO:0000259" key="10">
    <source>
        <dbReference type="Pfam" id="PF24871"/>
    </source>
</evidence>
<feature type="region of interest" description="Disordered" evidence="6">
    <location>
        <begin position="832"/>
        <end position="882"/>
    </location>
</feature>
<dbReference type="Pfam" id="PF12166">
    <property type="entry name" value="Piezo_cap"/>
    <property type="match status" value="1"/>
</dbReference>
<feature type="transmembrane region" description="Helical" evidence="7">
    <location>
        <begin position="263"/>
        <end position="281"/>
    </location>
</feature>
<feature type="compositionally biased region" description="Basic and acidic residues" evidence="6">
    <location>
        <begin position="1632"/>
        <end position="1643"/>
    </location>
</feature>
<evidence type="ECO:0000313" key="13">
    <source>
        <dbReference type="Proteomes" id="UP000007799"/>
    </source>
</evidence>
<feature type="region of interest" description="Disordered" evidence="6">
    <location>
        <begin position="1605"/>
        <end position="1644"/>
    </location>
</feature>
<feature type="transmembrane region" description="Helical" evidence="7">
    <location>
        <begin position="805"/>
        <end position="825"/>
    </location>
</feature>
<feature type="compositionally biased region" description="Basic and acidic residues" evidence="6">
    <location>
        <begin position="839"/>
        <end position="854"/>
    </location>
</feature>
<feature type="transmembrane region" description="Helical" evidence="7">
    <location>
        <begin position="2071"/>
        <end position="2094"/>
    </location>
</feature>
<evidence type="ECO:0000256" key="7">
    <source>
        <dbReference type="SAM" id="Phobius"/>
    </source>
</evidence>
<feature type="transmembrane region" description="Helical" evidence="7">
    <location>
        <begin position="1058"/>
        <end position="1078"/>
    </location>
</feature>
<feature type="compositionally biased region" description="Basic residues" evidence="6">
    <location>
        <begin position="330"/>
        <end position="340"/>
    </location>
</feature>
<dbReference type="PANTHER" id="PTHR13167:SF25">
    <property type="entry name" value="PIEZO-TYPE MECHANOSENSITIVE ION CHANNEL COMPONENT"/>
    <property type="match status" value="1"/>
</dbReference>
<evidence type="ECO:0000256" key="1">
    <source>
        <dbReference type="ARBA" id="ARBA00004141"/>
    </source>
</evidence>
<feature type="region of interest" description="Disordered" evidence="6">
    <location>
        <begin position="303"/>
        <end position="322"/>
    </location>
</feature>
<feature type="transmembrane region" description="Helical" evidence="7">
    <location>
        <begin position="733"/>
        <end position="750"/>
    </location>
</feature>
<keyword evidence="5 7" id="KW-0472">Membrane</keyword>
<evidence type="ECO:0000256" key="5">
    <source>
        <dbReference type="ARBA" id="ARBA00023136"/>
    </source>
</evidence>
<feature type="transmembrane region" description="Helical" evidence="7">
    <location>
        <begin position="149"/>
        <end position="170"/>
    </location>
</feature>
<dbReference type="GO" id="GO:0005261">
    <property type="term" value="F:monoatomic cation channel activity"/>
    <property type="evidence" value="ECO:0007669"/>
    <property type="project" value="TreeGrafter"/>
</dbReference>
<comment type="similarity">
    <text evidence="2">Belongs to the PIEZO (TC 1.A.75) family.</text>
</comment>
<feature type="transmembrane region" description="Helical" evidence="7">
    <location>
        <begin position="12"/>
        <end position="43"/>
    </location>
</feature>
<dbReference type="Proteomes" id="UP000007799">
    <property type="component" value="Unassembled WGS sequence"/>
</dbReference>
<feature type="transmembrane region" description="Helical" evidence="7">
    <location>
        <begin position="436"/>
        <end position="469"/>
    </location>
</feature>
<feature type="transmembrane region" description="Helical" evidence="7">
    <location>
        <begin position="2504"/>
        <end position="2524"/>
    </location>
</feature>
<protein>
    <submittedName>
        <fullName evidence="12">Uncharacterized protein</fullName>
    </submittedName>
</protein>
<keyword evidence="3 7" id="KW-0812">Transmembrane</keyword>
<evidence type="ECO:0000256" key="3">
    <source>
        <dbReference type="ARBA" id="ARBA00022692"/>
    </source>
</evidence>
<dbReference type="STRING" id="946362.F2TZY2"/>
<feature type="compositionally biased region" description="Basic and acidic residues" evidence="6">
    <location>
        <begin position="1238"/>
        <end position="1255"/>
    </location>
</feature>
<feature type="compositionally biased region" description="Acidic residues" evidence="6">
    <location>
        <begin position="618"/>
        <end position="631"/>
    </location>
</feature>
<dbReference type="Pfam" id="PF23188">
    <property type="entry name" value="THU_Piezo1"/>
    <property type="match status" value="1"/>
</dbReference>
<feature type="compositionally biased region" description="Basic residues" evidence="6">
    <location>
        <begin position="1982"/>
        <end position="1997"/>
    </location>
</feature>
<feature type="transmembrane region" description="Helical" evidence="7">
    <location>
        <begin position="705"/>
        <end position="727"/>
    </location>
</feature>
<reference evidence="12" key="1">
    <citation type="submission" date="2009-08" db="EMBL/GenBank/DDBJ databases">
        <title>Annotation of Salpingoeca rosetta.</title>
        <authorList>
            <consortium name="The Broad Institute Genome Sequencing Platform"/>
            <person name="Russ C."/>
            <person name="Cuomo C."/>
            <person name="Burger G."/>
            <person name="Gray M.W."/>
            <person name="Holland P.W.H."/>
            <person name="King N."/>
            <person name="Lang F.B.F."/>
            <person name="Roger A.J."/>
            <person name="Ruiz-Trillo I."/>
            <person name="Young S.K."/>
            <person name="Zeng Q."/>
            <person name="Gargeya S."/>
            <person name="Alvarado L."/>
            <person name="Berlin A."/>
            <person name="Chapman S.B."/>
            <person name="Chen Z."/>
            <person name="Freedman E."/>
            <person name="Gellesch M."/>
            <person name="Goldberg J."/>
            <person name="Griggs A."/>
            <person name="Gujja S."/>
            <person name="Heilman E."/>
            <person name="Heiman D."/>
            <person name="Howarth C."/>
            <person name="Mehta T."/>
            <person name="Neiman D."/>
            <person name="Pearson M."/>
            <person name="Roberts A."/>
            <person name="Saif S."/>
            <person name="Shea T."/>
            <person name="Shenoy N."/>
            <person name="Sisk P."/>
            <person name="Stolte C."/>
            <person name="Sykes S."/>
            <person name="White J."/>
            <person name="Yandava C."/>
            <person name="Haas B."/>
            <person name="Nusbaum C."/>
            <person name="Birren B."/>
        </authorList>
    </citation>
    <scope>NUCLEOTIDE SEQUENCE [LARGE SCALE GENOMIC DNA]</scope>
    <source>
        <strain evidence="12">ATCC 50818</strain>
    </source>
</reference>
<dbReference type="GeneID" id="16077868"/>
<feature type="transmembrane region" description="Helical" evidence="7">
    <location>
        <begin position="2100"/>
        <end position="2118"/>
    </location>
</feature>
<feature type="compositionally biased region" description="Polar residues" evidence="6">
    <location>
        <begin position="1619"/>
        <end position="1631"/>
    </location>
</feature>
<dbReference type="OrthoDB" id="303066at2759"/>
<keyword evidence="4 7" id="KW-1133">Transmembrane helix</keyword>
<accession>F2TZY2</accession>
<name>F2TZY2_SALR5</name>
<dbReference type="GO" id="GO:0050982">
    <property type="term" value="P:detection of mechanical stimulus"/>
    <property type="evidence" value="ECO:0007669"/>
    <property type="project" value="TreeGrafter"/>
</dbReference>
<evidence type="ECO:0000259" key="9">
    <source>
        <dbReference type="Pfam" id="PF23188"/>
    </source>
</evidence>
<feature type="region of interest" description="Disordered" evidence="6">
    <location>
        <begin position="1238"/>
        <end position="1270"/>
    </location>
</feature>
<dbReference type="GO" id="GO:0071260">
    <property type="term" value="P:cellular response to mechanical stimulus"/>
    <property type="evidence" value="ECO:0007669"/>
    <property type="project" value="TreeGrafter"/>
</dbReference>
<dbReference type="GO" id="GO:0008381">
    <property type="term" value="F:mechanosensitive monoatomic ion channel activity"/>
    <property type="evidence" value="ECO:0007669"/>
    <property type="project" value="InterPro"/>
</dbReference>
<dbReference type="PANTHER" id="PTHR13167">
    <property type="entry name" value="PIEZO-TYPE MECHANOSENSITIVE ION CHANNEL COMPONENT"/>
    <property type="match status" value="1"/>
</dbReference>
<feature type="transmembrane region" description="Helical" evidence="7">
    <location>
        <begin position="1008"/>
        <end position="1026"/>
    </location>
</feature>
<dbReference type="Pfam" id="PF24871">
    <property type="entry name" value="Piezo_TM1-24"/>
    <property type="match status" value="3"/>
</dbReference>
<feature type="transmembrane region" description="Helical" evidence="7">
    <location>
        <begin position="106"/>
        <end position="128"/>
    </location>
</feature>
<feature type="transmembrane region" description="Helical" evidence="7">
    <location>
        <begin position="1323"/>
        <end position="1356"/>
    </location>
</feature>
<dbReference type="KEGG" id="sre:PTSG_01300"/>
<feature type="domain" description="Piezo non-specific cation channel cap" evidence="8">
    <location>
        <begin position="2302"/>
        <end position="2587"/>
    </location>
</feature>
<evidence type="ECO:0000313" key="12">
    <source>
        <dbReference type="EMBL" id="EGD80710.1"/>
    </source>
</evidence>
<feature type="compositionally biased region" description="Basic and acidic residues" evidence="6">
    <location>
        <begin position="1967"/>
        <end position="1981"/>
    </location>
</feature>
<feature type="region of interest" description="Disordered" evidence="6">
    <location>
        <begin position="904"/>
        <end position="940"/>
    </location>
</feature>
<feature type="transmembrane region" description="Helical" evidence="7">
    <location>
        <begin position="2242"/>
        <end position="2266"/>
    </location>
</feature>
<dbReference type="InterPro" id="IPR056769">
    <property type="entry name" value="Piezo_TM1-24"/>
</dbReference>
<feature type="region of interest" description="Disordered" evidence="6">
    <location>
        <begin position="330"/>
        <end position="401"/>
    </location>
</feature>
<feature type="compositionally biased region" description="Basic and acidic residues" evidence="6">
    <location>
        <begin position="597"/>
        <end position="617"/>
    </location>
</feature>
<feature type="region of interest" description="Disordered" evidence="6">
    <location>
        <begin position="1867"/>
        <end position="1909"/>
    </location>
</feature>
<dbReference type="InterPro" id="IPR027272">
    <property type="entry name" value="Piezo"/>
</dbReference>
<proteinExistence type="inferred from homology"/>
<feature type="transmembrane region" description="Helical" evidence="7">
    <location>
        <begin position="1770"/>
        <end position="1789"/>
    </location>
</feature>
<feature type="transmembrane region" description="Helical" evidence="7">
    <location>
        <begin position="524"/>
        <end position="546"/>
    </location>
</feature>
<feature type="compositionally biased region" description="Acidic residues" evidence="6">
    <location>
        <begin position="345"/>
        <end position="354"/>
    </location>
</feature>
<feature type="compositionally biased region" description="Low complexity" evidence="6">
    <location>
        <begin position="1607"/>
        <end position="1618"/>
    </location>
</feature>
<feature type="region of interest" description="Disordered" evidence="6">
    <location>
        <begin position="1931"/>
        <end position="2004"/>
    </location>
</feature>
<feature type="transmembrane region" description="Helical" evidence="7">
    <location>
        <begin position="481"/>
        <end position="504"/>
    </location>
</feature>
<feature type="domain" description="Piezo TM1-24" evidence="10">
    <location>
        <begin position="949"/>
        <end position="1076"/>
    </location>
</feature>
<dbReference type="OMA" id="ENIWHSA"/>
<feature type="domain" description="Piezo TM1-24" evidence="10">
    <location>
        <begin position="25"/>
        <end position="128"/>
    </location>
</feature>
<sequence length="2610" mass="291936">MVSVLQRSAAAVLLHVSLLAAALVRVSALSLVYLAALFSLLLLPLQFSKQAYRIVLFLRVFAPVVCLAQLAFQIYLGSQKPYARKLDHDSVLASTLAQIGFVRFDVIWHTVLRFLAPDIVVALVALAVPRPLNPQAYFTLFPEEGTGRLTALWVAISDTGIWMLLGTFVLTCCNAAAPAVLFYLVYLSLIAAFVFASLKKWVARCRPLLSAVLTLYLAATYVFQLPFVYQAMEPSADVLGLISYVEQRPPAYHASPVLRLNDLAWPLWILLVAQILTLYLVTAPFRRFRRAQTITTRPSLLEPLLGGSDEEQQHFNPLGSRDMRNDFAVHKRSRSAHRSHGHVDEVDEVDDDDGFGYHDDAAAAADDDDDDDVLGDEGDDVEQYDDDDVVVDGDTLGDDSKNGPSFMSHLWTQAMTSITTTAATLLRPVVKVCVNQSWIVTLVALYTWALAFPSWFGVVMIAWSLVAVYPETPTLFFRSSFVLIVFGGVITLLNLLFFIHPDIIPDKDVAEQLGLHEHASLERITGTIAAKLLFMFVFALTARAFVKTPWFQRQLRSTAHTHGSSGSTGGDSSPTSTTATTALLSDRRTTTRAAGGARDDHHAHRDQQLRRRGRVNDSDDAEDDDDDDNGDDGGRGGYSYHGYSGVGDGDGVGGRGSQAYANMDGGDDGKHTAVTPMVSPSPSSPSSSSWWKAKLKHALSSCADALLFVWDLCLRYAYLLTVLIVYVASLNEVTVFNAAYLVILIAFLGFPRLREEYWVWLLLYCTAVILVNYLWGFPSVRTSDSTVESLLGLDPAIHHHIWRDLRWHIAILGLSLIQLLAYRLIPSTRVSQPPALPPCDHDTSSADGNMDAHHRTQATRKVAPQPYSHALPSPPSPTAPAAASITEPLLAHDASHAALVRGDEEGVHAPPSFTKTHRVGTGTGDREHTNTNGDGGGGDGPRVIRWLRNTDRWLELQAKRYWAFVVCLALFLGGILGTVTFMRLGYLALLTVQLLLFELGQHAVMRKVWYIVLLYAGVVLVAKYMYQFEDLRPRLNRAFGEKLLEDAGFRVMNSQRRLFIYLLPATLTLVAAVIQTRVQTSERSLFEGPMFPSRTILQKAAVGFLRMCALHVEQVVIGLALASALRPTPEGMDIITILLIGLVMLIPKSKRVLHFLLLAWMAAMALAKLAYQLHEVKLHINETELSWFGLHPIHGTKETPLALVQWEIYVMLSSICRRVLRDVRGRLWGDDNTRGQRCFFDEPPPRPESIERMAESRTSTSGSTSDGDGDDDAAAVESVPLVESTNTSGVFGGGVVPEEPRVWTMDAVSTGLKFVINHYFELFGMYLVLVLALVAALVRLNVVSLFYLVVVGVLAVRRNTITHGAWRTILIVQAILFLYLYASALGLPDNVEYPWDGVASRHYALRVVLRWVYLPPNHPGHESTHEPNNGIIPRAPLGWSTPEALAPRLKEQILRHKQRTATRVELAKRFIQRLSEYKRKDSTHAYRERELALWFLRRRDASTLLSQSLTAPDEDYPEDTSGKDDASGDGVAGDQGKHEGASAPTSAAAPRVASTHDLPPTPVATTTTDDTSGAIDAHAYGGDGDLDVDLQPDPEEEVVLMTHPPEQQDGGAASAAQQPDTTAPRRQQQQQKSEDGSKEKDAPKPPLLSRLRVWIITTWRSGLKALQTQLHEANHVFEPLWRDDWTSSSSLSPSSPGCARFDEDEPPPSASKPPPSLSTELYRFWSTHTHVPCYLLLIINVLVESSFLAVLLPLFYFLWGGLVRPFPSIVFWKALTFYSIGTILLKLAFQFEFWGQFNAPAHSECRQSFFNDGCMDFPRFLGIWRYADTPEFLVDLLPDMLLLLSLFVHRVNLRSLGMWQPKVWPDMDMKPATTRQQRKKDKQAQDAIASGGSEHKAHALVRSRTPSTAVTTAEVLHMDGDTTATEPHFHHEHADVSQHSRTRTSTLSSLRSRRSASASSILSGASTHDDGWAHDRDDTDHHRHHHRRRHRRRHRRGSAASGGTSLLHRFTKGLRDILDDSLAAPRDYYIPSFLVEFLSFIVICFGWSGFRRREQFAVSTSSIIQDNNIPSGLLLYMLMQFLFIIVDRALYLTRNVRGKLIFHCLVALLVHFLVFYWIPSTTRRSFRENSVIIVLYILKVVYLFLSAAQIRATFPLSVQRNSLTRHSTLFGFVVFQVYRAIPFMHELRMLLDWSCTATTLHLNDWYRVEDINGQLFSNQYTIKSEKKDGRRWGEKQPLMQKLATGVSLVAVLVIVLWFPLLIMSLINNRAEPNVPNRVEISLSVNSFEPIFVMDTVPTLPSIAAEDYAELESVDPSGFVNSFRQSDVQRVLLSPQSKSVWTISPSSRARLLTTLRDNTTDVVLEFTVRFTRDVRDGVAQVSTETRTTTILPEEPTRLQLLEALNTSNARVHLPFVYASTFHLSHEDMPRPQSALPDSLRDLLVNCTLFRQIDGTHEWWTMLQSSPHVASATDNRNISHSKYPASQWLEIVTFNDRVVPESLSFISSYGIVGLYVSVVLVIGRFIRLSVDNVSHKIIFEKMPQVLAVRSVLDALYLSREHGELWTEESIFQLLLRLYRSPEALLVWTDEQLLHEYEQQRAQSTPSTASSSS</sequence>
<evidence type="ECO:0000256" key="4">
    <source>
        <dbReference type="ARBA" id="ARBA00022989"/>
    </source>
</evidence>
<feature type="region of interest" description="Disordered" evidence="6">
    <location>
        <begin position="557"/>
        <end position="687"/>
    </location>
</feature>
<dbReference type="GO" id="GO:0016020">
    <property type="term" value="C:membrane"/>
    <property type="evidence" value="ECO:0007669"/>
    <property type="project" value="UniProtKB-SubCell"/>
</dbReference>
<feature type="transmembrane region" description="Helical" evidence="7">
    <location>
        <begin position="2130"/>
        <end position="2150"/>
    </location>
</feature>
<organism evidence="13">
    <name type="scientific">Salpingoeca rosetta (strain ATCC 50818 / BSB-021)</name>
    <dbReference type="NCBI Taxonomy" id="946362"/>
    <lineage>
        <taxon>Eukaryota</taxon>
        <taxon>Choanoflagellata</taxon>
        <taxon>Craspedida</taxon>
        <taxon>Salpingoecidae</taxon>
        <taxon>Salpingoeca</taxon>
    </lineage>
</organism>
<dbReference type="GO" id="GO:0042391">
    <property type="term" value="P:regulation of membrane potential"/>
    <property type="evidence" value="ECO:0007669"/>
    <property type="project" value="TreeGrafter"/>
</dbReference>
<gene>
    <name evidence="12" type="ORF">PTSG_01300</name>
</gene>
<feature type="transmembrane region" description="Helical" evidence="7">
    <location>
        <begin position="55"/>
        <end position="76"/>
    </location>
</feature>
<comment type="subcellular location">
    <subcellularLocation>
        <location evidence="1">Membrane</location>
        <topology evidence="1">Multi-pass membrane protein</topology>
    </subcellularLocation>
</comment>
<dbReference type="Pfam" id="PF24874">
    <property type="entry name" value="Piezo_THU9_anchor"/>
    <property type="match status" value="1"/>
</dbReference>
<feature type="compositionally biased region" description="Low complexity" evidence="6">
    <location>
        <begin position="1943"/>
        <end position="1966"/>
    </location>
</feature>
<evidence type="ECO:0000256" key="2">
    <source>
        <dbReference type="ARBA" id="ARBA00007821"/>
    </source>
</evidence>
<feature type="region of interest" description="Disordered" evidence="6">
    <location>
        <begin position="1691"/>
        <end position="1715"/>
    </location>
</feature>
<dbReference type="FunCoup" id="F2TZY2">
    <property type="interactions" value="475"/>
</dbReference>
<feature type="compositionally biased region" description="Acidic residues" evidence="6">
    <location>
        <begin position="365"/>
        <end position="397"/>
    </location>
</feature>